<dbReference type="Proteomes" id="UP000184123">
    <property type="component" value="Unassembled WGS sequence"/>
</dbReference>
<accession>A0A1M7HH59</accession>
<keyword evidence="6 9" id="KW-1133">Transmembrane helix</keyword>
<dbReference type="GO" id="GO:0005886">
    <property type="term" value="C:plasma membrane"/>
    <property type="evidence" value="ECO:0007669"/>
    <property type="project" value="UniProtKB-SubCell"/>
</dbReference>
<evidence type="ECO:0000256" key="8">
    <source>
        <dbReference type="ARBA" id="ARBA00038436"/>
    </source>
</evidence>
<gene>
    <name evidence="12" type="ORF">SAMN05660971_02640</name>
</gene>
<reference evidence="12 13" key="1">
    <citation type="submission" date="2016-11" db="EMBL/GenBank/DDBJ databases">
        <authorList>
            <person name="Jaros S."/>
            <person name="Januszkiewicz K."/>
            <person name="Wedrychowicz H."/>
        </authorList>
    </citation>
    <scope>NUCLEOTIDE SEQUENCE [LARGE SCALE GENOMIC DNA]</scope>
    <source>
        <strain evidence="12 13">DSM 4740</strain>
    </source>
</reference>
<comment type="similarity">
    <text evidence="8 9">Belongs to the TRAP transporter small permease family.</text>
</comment>
<comment type="caution">
    <text evidence="9">Lacks conserved residue(s) required for the propagation of feature annotation.</text>
</comment>
<keyword evidence="2 9" id="KW-0813">Transport</keyword>
<evidence type="ECO:0000256" key="3">
    <source>
        <dbReference type="ARBA" id="ARBA00022475"/>
    </source>
</evidence>
<dbReference type="PANTHER" id="PTHR35011:SF10">
    <property type="entry name" value="TRAP TRANSPORTER SMALL PERMEASE PROTEIN"/>
    <property type="match status" value="1"/>
</dbReference>
<dbReference type="EMBL" id="FRCA01000006">
    <property type="protein sequence ID" value="SHM27789.1"/>
    <property type="molecule type" value="Genomic_DNA"/>
</dbReference>
<evidence type="ECO:0000256" key="6">
    <source>
        <dbReference type="ARBA" id="ARBA00022989"/>
    </source>
</evidence>
<feature type="transmembrane region" description="Helical" evidence="9">
    <location>
        <begin position="78"/>
        <end position="106"/>
    </location>
</feature>
<evidence type="ECO:0000256" key="7">
    <source>
        <dbReference type="ARBA" id="ARBA00023136"/>
    </source>
</evidence>
<evidence type="ECO:0000313" key="12">
    <source>
        <dbReference type="EMBL" id="SHM27789.1"/>
    </source>
</evidence>
<feature type="region of interest" description="Disordered" evidence="10">
    <location>
        <begin position="1"/>
        <end position="23"/>
    </location>
</feature>
<evidence type="ECO:0000256" key="9">
    <source>
        <dbReference type="RuleBase" id="RU369079"/>
    </source>
</evidence>
<keyword evidence="4 9" id="KW-0997">Cell inner membrane</keyword>
<feature type="domain" description="Tripartite ATP-independent periplasmic transporters DctQ component" evidence="11">
    <location>
        <begin position="55"/>
        <end position="183"/>
    </location>
</feature>
<dbReference type="PANTHER" id="PTHR35011">
    <property type="entry name" value="2,3-DIKETO-L-GULONATE TRAP TRANSPORTER SMALL PERMEASE PROTEIN YIAM"/>
    <property type="match status" value="1"/>
</dbReference>
<dbReference type="GO" id="GO:0022857">
    <property type="term" value="F:transmembrane transporter activity"/>
    <property type="evidence" value="ECO:0007669"/>
    <property type="project" value="UniProtKB-UniRule"/>
</dbReference>
<sequence length="208" mass="22068">MHPSPHRPSPGPRSHSAPSVTQRSRGRLIDGYCHMMRWVSIGAAIIAALALLIGVLAVCHMIFTRYVMGESTTWQTEFAIFSITAAMLLGSPYVLLTGGHVAVTVLPDALSSGPRYAMQLIAALVGLLFCAALAYGSWLYLLEAWHGGWTTGSVWNPPLWPALVPLVVGTTLLVTQYLAEILQPGKPEPSASAPAPSTPGTTESGGHD</sequence>
<keyword evidence="5 9" id="KW-0812">Transmembrane</keyword>
<feature type="compositionally biased region" description="Low complexity" evidence="10">
    <location>
        <begin position="188"/>
        <end position="208"/>
    </location>
</feature>
<dbReference type="Pfam" id="PF04290">
    <property type="entry name" value="DctQ"/>
    <property type="match status" value="1"/>
</dbReference>
<proteinExistence type="inferred from homology"/>
<organism evidence="12 13">
    <name type="scientific">Halomonas cupida</name>
    <dbReference type="NCBI Taxonomy" id="44933"/>
    <lineage>
        <taxon>Bacteria</taxon>
        <taxon>Pseudomonadati</taxon>
        <taxon>Pseudomonadota</taxon>
        <taxon>Gammaproteobacteria</taxon>
        <taxon>Oceanospirillales</taxon>
        <taxon>Halomonadaceae</taxon>
        <taxon>Halomonas</taxon>
    </lineage>
</organism>
<dbReference type="InterPro" id="IPR007387">
    <property type="entry name" value="TRAP_DctQ"/>
</dbReference>
<evidence type="ECO:0000256" key="10">
    <source>
        <dbReference type="SAM" id="MobiDB-lite"/>
    </source>
</evidence>
<evidence type="ECO:0000256" key="4">
    <source>
        <dbReference type="ARBA" id="ARBA00022519"/>
    </source>
</evidence>
<evidence type="ECO:0000259" key="11">
    <source>
        <dbReference type="Pfam" id="PF04290"/>
    </source>
</evidence>
<dbReference type="InterPro" id="IPR055348">
    <property type="entry name" value="DctQ"/>
</dbReference>
<protein>
    <recommendedName>
        <fullName evidence="9">TRAP transporter small permease protein</fullName>
    </recommendedName>
</protein>
<keyword evidence="3" id="KW-1003">Cell membrane</keyword>
<evidence type="ECO:0000313" key="13">
    <source>
        <dbReference type="Proteomes" id="UP000184123"/>
    </source>
</evidence>
<evidence type="ECO:0000256" key="5">
    <source>
        <dbReference type="ARBA" id="ARBA00022692"/>
    </source>
</evidence>
<comment type="function">
    <text evidence="9">Part of the tripartite ATP-independent periplasmic (TRAP) transport system.</text>
</comment>
<feature type="transmembrane region" description="Helical" evidence="9">
    <location>
        <begin position="38"/>
        <end position="63"/>
    </location>
</feature>
<comment type="subunit">
    <text evidence="9">The complex comprises the extracytoplasmic solute receptor protein and the two transmembrane proteins.</text>
</comment>
<name>A0A1M7HH59_9GAMM</name>
<dbReference type="GO" id="GO:0015740">
    <property type="term" value="P:C4-dicarboxylate transport"/>
    <property type="evidence" value="ECO:0007669"/>
    <property type="project" value="TreeGrafter"/>
</dbReference>
<comment type="subcellular location">
    <subcellularLocation>
        <location evidence="1 9">Cell inner membrane</location>
        <topology evidence="1 9">Multi-pass membrane protein</topology>
    </subcellularLocation>
</comment>
<feature type="region of interest" description="Disordered" evidence="10">
    <location>
        <begin position="185"/>
        <end position="208"/>
    </location>
</feature>
<evidence type="ECO:0000256" key="2">
    <source>
        <dbReference type="ARBA" id="ARBA00022448"/>
    </source>
</evidence>
<evidence type="ECO:0000256" key="1">
    <source>
        <dbReference type="ARBA" id="ARBA00004429"/>
    </source>
</evidence>
<keyword evidence="7 9" id="KW-0472">Membrane</keyword>
<feature type="compositionally biased region" description="Pro residues" evidence="10">
    <location>
        <begin position="1"/>
        <end position="11"/>
    </location>
</feature>
<dbReference type="STRING" id="44933.SAMN05660971_02640"/>
<dbReference type="AlphaFoldDB" id="A0A1M7HH59"/>
<feature type="transmembrane region" description="Helical" evidence="9">
    <location>
        <begin position="118"/>
        <end position="139"/>
    </location>
</feature>